<feature type="chain" id="PRO_5014733417" evidence="3">
    <location>
        <begin position="26"/>
        <end position="279"/>
    </location>
</feature>
<evidence type="ECO:0000313" key="6">
    <source>
        <dbReference type="Proteomes" id="UP000239340"/>
    </source>
</evidence>
<gene>
    <name evidence="5" type="primary">ehuB-1</name>
    <name evidence="5" type="ORF">NXT3_PB00339</name>
</gene>
<feature type="signal peptide" evidence="3">
    <location>
        <begin position="1"/>
        <end position="25"/>
    </location>
</feature>
<dbReference type="Proteomes" id="UP000239340">
    <property type="component" value="Plasmid pSfreNXT3b"/>
</dbReference>
<protein>
    <submittedName>
        <fullName evidence="5">Ectoine/hydroxyectoine ABC transporter substrate-binding protein EhuB 1</fullName>
    </submittedName>
</protein>
<comment type="subcellular location">
    <subcellularLocation>
        <location evidence="1">Periplasm</location>
    </subcellularLocation>
</comment>
<evidence type="ECO:0000256" key="2">
    <source>
        <dbReference type="ARBA" id="ARBA00022729"/>
    </source>
</evidence>
<evidence type="ECO:0000259" key="4">
    <source>
        <dbReference type="SMART" id="SM00062"/>
    </source>
</evidence>
<dbReference type="AlphaFoldDB" id="A0A2L0HC26"/>
<dbReference type="GO" id="GO:0042597">
    <property type="term" value="C:periplasmic space"/>
    <property type="evidence" value="ECO:0007669"/>
    <property type="project" value="UniProtKB-SubCell"/>
</dbReference>
<dbReference type="SMART" id="SM00062">
    <property type="entry name" value="PBPb"/>
    <property type="match status" value="1"/>
</dbReference>
<dbReference type="PANTHER" id="PTHR35936">
    <property type="entry name" value="MEMBRANE-BOUND LYTIC MUREIN TRANSGLYCOSYLASE F"/>
    <property type="match status" value="1"/>
</dbReference>
<evidence type="ECO:0000256" key="1">
    <source>
        <dbReference type="ARBA" id="ARBA00004418"/>
    </source>
</evidence>
<geneLocation type="plasmid" evidence="6">
    <name>psfrenxt3b</name>
</geneLocation>
<dbReference type="Gene3D" id="3.40.190.10">
    <property type="entry name" value="Periplasmic binding protein-like II"/>
    <property type="match status" value="2"/>
</dbReference>
<evidence type="ECO:0000256" key="3">
    <source>
        <dbReference type="SAM" id="SignalP"/>
    </source>
</evidence>
<dbReference type="Pfam" id="PF00497">
    <property type="entry name" value="SBP_bac_3"/>
    <property type="match status" value="1"/>
</dbReference>
<dbReference type="SUPFAM" id="SSF53850">
    <property type="entry name" value="Periplasmic binding protein-like II"/>
    <property type="match status" value="1"/>
</dbReference>
<organism evidence="5 6">
    <name type="scientific">Rhizobium fredii</name>
    <name type="common">Sinorhizobium fredii</name>
    <dbReference type="NCBI Taxonomy" id="380"/>
    <lineage>
        <taxon>Bacteria</taxon>
        <taxon>Pseudomonadati</taxon>
        <taxon>Pseudomonadota</taxon>
        <taxon>Alphaproteobacteria</taxon>
        <taxon>Hyphomicrobiales</taxon>
        <taxon>Rhizobiaceae</taxon>
        <taxon>Sinorhizobium/Ensifer group</taxon>
        <taxon>Sinorhizobium</taxon>
    </lineage>
</organism>
<name>A0A2L0HC26_RHIFR</name>
<keyword evidence="5" id="KW-0614">Plasmid</keyword>
<reference evidence="5 6" key="1">
    <citation type="submission" date="2017-10" db="EMBL/GenBank/DDBJ databases">
        <title>Analysis of the genome sequences of Rhizobium populations associated to common bean (phaseolus vulgaris).</title>
        <authorList>
            <person name="Bustos P."/>
            <person name="Santamaria R.I."/>
            <person name="Miranda-Sanchez F."/>
            <person name="Perez-Carrascal O."/>
            <person name="Juarez S."/>
            <person name="Lozano L."/>
            <person name="Martinez-Flores I."/>
            <person name="Vinuesa P."/>
            <person name="Martinez-Romero E."/>
            <person name="Cevallos M.A."/>
            <person name="Romero D."/>
            <person name="Davila G."/>
            <person name="Gonzalez V."/>
        </authorList>
    </citation>
    <scope>NUCLEOTIDE SEQUENCE [LARGE SCALE GENOMIC DNA]</scope>
    <source>
        <strain evidence="5 6">NXT3</strain>
        <plasmid evidence="6">Plasmid psfrenxt3b</plasmid>
    </source>
</reference>
<dbReference type="InterPro" id="IPR001638">
    <property type="entry name" value="Solute-binding_3/MltF_N"/>
</dbReference>
<dbReference type="EMBL" id="CP024309">
    <property type="protein sequence ID" value="AUX78994.1"/>
    <property type="molecule type" value="Genomic_DNA"/>
</dbReference>
<evidence type="ECO:0000313" key="5">
    <source>
        <dbReference type="EMBL" id="AUX78994.1"/>
    </source>
</evidence>
<keyword evidence="2 3" id="KW-0732">Signal</keyword>
<proteinExistence type="predicted"/>
<dbReference type="RefSeq" id="WP_158665403.1">
    <property type="nucleotide sequence ID" value="NZ_CP024309.1"/>
</dbReference>
<accession>A0A2L0HC26</accession>
<feature type="domain" description="Solute-binding protein family 3/N-terminal" evidence="4">
    <location>
        <begin position="37"/>
        <end position="263"/>
    </location>
</feature>
<sequence length="279" mass="30236">MKKNLARWLIAASVLLVMSASSAFAGPLKDRIKEGKPIRLGFYVAQPGSYLSDDGKPVGTNNVIALGILKKMGYTNIESETMDWGSLVPALQAGRVDIITAGMYVTSKRCETIGFSDPTTVIYNSVLVKKGNPKGLENYQDIAKKDAILAVISGYATIEQAKRAGIPEQRLMVFPGPTQAIAALKAGRVDAYVDAEDGVNQMAKESNGELEATNPASMPDRNYVAFGFRQNDEDFIAAFNRASADYIGTPEMLKDAKAYGYEDRMLPGKITSKEICKQS</sequence>
<dbReference type="PANTHER" id="PTHR35936:SF17">
    <property type="entry name" value="ARGININE-BINDING EXTRACELLULAR PROTEIN ARTP"/>
    <property type="match status" value="1"/>
</dbReference>